<dbReference type="SUPFAM" id="SSF53383">
    <property type="entry name" value="PLP-dependent transferases"/>
    <property type="match status" value="1"/>
</dbReference>
<comment type="caution">
    <text evidence="7">The sequence shown here is derived from an EMBL/GenBank/DDBJ whole genome shotgun (WGS) entry which is preliminary data.</text>
</comment>
<dbReference type="RefSeq" id="WP_256197521.1">
    <property type="nucleotide sequence ID" value="NZ_CANTYB010000065.1"/>
</dbReference>
<keyword evidence="7" id="KW-0808">Transferase</keyword>
<evidence type="ECO:0000259" key="6">
    <source>
        <dbReference type="Pfam" id="PF00155"/>
    </source>
</evidence>
<reference evidence="7 8" key="1">
    <citation type="submission" date="2022-06" db="EMBL/GenBank/DDBJ databases">
        <title>Isolation of gut microbiota from human fecal samples.</title>
        <authorList>
            <person name="Pamer E.G."/>
            <person name="Barat B."/>
            <person name="Waligurski E."/>
            <person name="Medina S."/>
            <person name="Paddock L."/>
            <person name="Mostad J."/>
        </authorList>
    </citation>
    <scope>NUCLEOTIDE SEQUENCE [LARGE SCALE GENOMIC DNA]</scope>
    <source>
        <strain evidence="7 8">DFI.6.1</strain>
    </source>
</reference>
<gene>
    <name evidence="7" type="ORF">NE663_03775</name>
</gene>
<comment type="cofactor">
    <cofactor evidence="1">
        <name>pyridoxal 5'-phosphate</name>
        <dbReference type="ChEBI" id="CHEBI:597326"/>
    </cofactor>
</comment>
<evidence type="ECO:0000256" key="4">
    <source>
        <dbReference type="ARBA" id="ARBA00023239"/>
    </source>
</evidence>
<proteinExistence type="inferred from homology"/>
<feature type="domain" description="Aminotransferase class I/classII large" evidence="6">
    <location>
        <begin position="29"/>
        <end position="383"/>
    </location>
</feature>
<evidence type="ECO:0000313" key="7">
    <source>
        <dbReference type="EMBL" id="MCQ5121375.1"/>
    </source>
</evidence>
<keyword evidence="3" id="KW-0663">Pyridoxal phosphate</keyword>
<dbReference type="Gene3D" id="3.40.640.10">
    <property type="entry name" value="Type I PLP-dependent aspartate aminotransferase-like (Major domain)"/>
    <property type="match status" value="1"/>
</dbReference>
<keyword evidence="7" id="KW-0032">Aminotransferase</keyword>
<accession>A0ABT1SL35</accession>
<evidence type="ECO:0000256" key="1">
    <source>
        <dbReference type="ARBA" id="ARBA00001933"/>
    </source>
</evidence>
<sequence>MYQFDQVCSRLHTSCTKWDRYENRYQLHDVIPLWVADMDFACMPQIKEAMAKRLQHPIYGYTDPSDDVYQAIIEWEKRRHGITVKKEEIVLNTGVVYGFYALIEMLVKENEKVIVQPPVYPPFFNTPKSLCRKVIYSPLLHDENGWHMDFEGFEEHLKKDPSISLFLLCNPHNPTGNCYTLAEIERIIAICDRYHVWVISDEIHADIVMPNQHHVSALKCDASYHDHLIVLGSPTKTFNLAGLKISYAIIKNNALQAEFAAKAKASGLSSINIFGFEALICAYREGEQWNQACCTYIYENFQFLKHFIETYMPQVAFTIPQATYLAWLDFSKLRVPKDFASRLKWEGHVEVQEGSGFGSAYSSYQRINVACPRATLEEGMKRIYAWLKQHSYL</sequence>
<dbReference type="InterPro" id="IPR027619">
    <property type="entry name" value="C-S_lyase_PatB-like"/>
</dbReference>
<organism evidence="7 8">
    <name type="scientific">Massilicoli timonensis</name>
    <dbReference type="NCBI Taxonomy" id="2015901"/>
    <lineage>
        <taxon>Bacteria</taxon>
        <taxon>Bacillati</taxon>
        <taxon>Bacillota</taxon>
        <taxon>Erysipelotrichia</taxon>
        <taxon>Erysipelotrichales</taxon>
        <taxon>Erysipelotrichaceae</taxon>
        <taxon>Massilicoli</taxon>
    </lineage>
</organism>
<dbReference type="InterPro" id="IPR015421">
    <property type="entry name" value="PyrdxlP-dep_Trfase_major"/>
</dbReference>
<evidence type="ECO:0000256" key="2">
    <source>
        <dbReference type="ARBA" id="ARBA00012224"/>
    </source>
</evidence>
<evidence type="ECO:0000256" key="3">
    <source>
        <dbReference type="ARBA" id="ARBA00022898"/>
    </source>
</evidence>
<dbReference type="EC" id="4.4.1.13" evidence="2"/>
<comment type="similarity">
    <text evidence="5">Belongs to the class-II pyridoxal-phosphate-dependent aminotransferase family. MalY/PatB cystathionine beta-lyase subfamily.</text>
</comment>
<protein>
    <recommendedName>
        <fullName evidence="2">cysteine-S-conjugate beta-lyase</fullName>
        <ecNumber evidence="2">4.4.1.13</ecNumber>
    </recommendedName>
</protein>
<dbReference type="EMBL" id="JANGCH010000003">
    <property type="protein sequence ID" value="MCQ5121375.1"/>
    <property type="molecule type" value="Genomic_DNA"/>
</dbReference>
<dbReference type="InterPro" id="IPR015422">
    <property type="entry name" value="PyrdxlP-dep_Trfase_small"/>
</dbReference>
<dbReference type="InterPro" id="IPR015424">
    <property type="entry name" value="PyrdxlP-dep_Trfase"/>
</dbReference>
<dbReference type="Gene3D" id="3.90.1150.10">
    <property type="entry name" value="Aspartate Aminotransferase, domain 1"/>
    <property type="match status" value="1"/>
</dbReference>
<evidence type="ECO:0000313" key="8">
    <source>
        <dbReference type="Proteomes" id="UP001524435"/>
    </source>
</evidence>
<keyword evidence="4" id="KW-0456">Lyase</keyword>
<dbReference type="CDD" id="cd00609">
    <property type="entry name" value="AAT_like"/>
    <property type="match status" value="1"/>
</dbReference>
<dbReference type="PANTHER" id="PTHR43525:SF1">
    <property type="entry name" value="PROTEIN MALY"/>
    <property type="match status" value="1"/>
</dbReference>
<dbReference type="GO" id="GO:0008483">
    <property type="term" value="F:transaminase activity"/>
    <property type="evidence" value="ECO:0007669"/>
    <property type="project" value="UniProtKB-KW"/>
</dbReference>
<dbReference type="Proteomes" id="UP001524435">
    <property type="component" value="Unassembled WGS sequence"/>
</dbReference>
<keyword evidence="8" id="KW-1185">Reference proteome</keyword>
<evidence type="ECO:0000256" key="5">
    <source>
        <dbReference type="ARBA" id="ARBA00037974"/>
    </source>
</evidence>
<dbReference type="InterPro" id="IPR004839">
    <property type="entry name" value="Aminotransferase_I/II_large"/>
</dbReference>
<name>A0ABT1SL35_9FIRM</name>
<dbReference type="Pfam" id="PF00155">
    <property type="entry name" value="Aminotran_1_2"/>
    <property type="match status" value="1"/>
</dbReference>
<dbReference type="PANTHER" id="PTHR43525">
    <property type="entry name" value="PROTEIN MALY"/>
    <property type="match status" value="1"/>
</dbReference>
<dbReference type="NCBIfam" id="TIGR04350">
    <property type="entry name" value="C_S_lyase_PatB"/>
    <property type="match status" value="1"/>
</dbReference>
<dbReference type="InterPro" id="IPR051798">
    <property type="entry name" value="Class-II_PLP-Dep_Aminotrans"/>
</dbReference>